<keyword evidence="5" id="KW-0521">NADP</keyword>
<evidence type="ECO:0000256" key="1">
    <source>
        <dbReference type="ARBA" id="ARBA00004777"/>
    </source>
</evidence>
<dbReference type="PANTHER" id="PTHR48099:SF5">
    <property type="entry name" value="C-1-TETRAHYDROFOLATE SYNTHASE, CYTOPLASMIC"/>
    <property type="match status" value="1"/>
</dbReference>
<evidence type="ECO:0000256" key="2">
    <source>
        <dbReference type="ARBA" id="ARBA00011738"/>
    </source>
</evidence>
<comment type="caution">
    <text evidence="11">The sequence shown here is derived from an EMBL/GenBank/DDBJ whole genome shotgun (WGS) entry which is preliminary data.</text>
</comment>
<gene>
    <name evidence="11" type="ORF">C9374_009596</name>
</gene>
<dbReference type="InterPro" id="IPR036291">
    <property type="entry name" value="NAD(P)-bd_dom_sf"/>
</dbReference>
<dbReference type="RefSeq" id="XP_044554913.1">
    <property type="nucleotide sequence ID" value="XM_044699800.1"/>
</dbReference>
<feature type="region of interest" description="Disordered" evidence="8">
    <location>
        <begin position="1"/>
        <end position="21"/>
    </location>
</feature>
<accession>A0AA88H3K5</accession>
<evidence type="ECO:0008006" key="13">
    <source>
        <dbReference type="Google" id="ProtNLM"/>
    </source>
</evidence>
<sequence>MSASGSESTAASSSESTQQHEFLLIDGQKISDEIKEEVSQSIKQVVEKQLKDGKSEDEVKRPGLAVILVGQRKDSQTYVSMKKKTCISLGMRSFETTFEDGENTTEEQIIEAIQRYNEDERVHGILIQLPLPAHINEERVLSSVKLEKDVDGLSVYNIGRLAMRGREPTFIPCTPAGCLELIKRTAKTLNKNLDGANAIVIGRSNIVGIPMSLLLLHKLNCTVQIVHSKSKDIPEKVKQADIVVACCGQREFVQPEWIKEGSIVIDVGINAVEDSTKKAGYRLVGDVKFDETLQKRAAAATPVPRGVGPMTICMLMSNTFTGFKRKHPELFE</sequence>
<dbReference type="Pfam" id="PF00763">
    <property type="entry name" value="THF_DHG_CYH"/>
    <property type="match status" value="1"/>
</dbReference>
<comment type="pathway">
    <text evidence="1">One-carbon metabolism; tetrahydrofolate interconversion.</text>
</comment>
<keyword evidence="12" id="KW-1185">Reference proteome</keyword>
<dbReference type="Pfam" id="PF02882">
    <property type="entry name" value="THF_DHG_CYH_C"/>
    <property type="match status" value="1"/>
</dbReference>
<dbReference type="InterPro" id="IPR000672">
    <property type="entry name" value="THF_DH/CycHdrlase"/>
</dbReference>
<keyword evidence="3" id="KW-0554">One-carbon metabolism</keyword>
<feature type="domain" description="Tetrahydrofolate dehydrogenase/cyclohydrolase NAD(P)-binding" evidence="10">
    <location>
        <begin position="172"/>
        <end position="326"/>
    </location>
</feature>
<dbReference type="Proteomes" id="UP000816034">
    <property type="component" value="Unassembled WGS sequence"/>
</dbReference>
<dbReference type="AlphaFoldDB" id="A0AA88H3K5"/>
<evidence type="ECO:0000259" key="9">
    <source>
        <dbReference type="Pfam" id="PF00763"/>
    </source>
</evidence>
<dbReference type="InterPro" id="IPR020867">
    <property type="entry name" value="THF_DH/CycHdrlase_CS"/>
</dbReference>
<dbReference type="GO" id="GO:0035999">
    <property type="term" value="P:tetrahydrofolate interconversion"/>
    <property type="evidence" value="ECO:0007669"/>
    <property type="project" value="TreeGrafter"/>
</dbReference>
<dbReference type="Gene3D" id="3.40.50.10860">
    <property type="entry name" value="Leucine Dehydrogenase, chain A, domain 1"/>
    <property type="match status" value="1"/>
</dbReference>
<evidence type="ECO:0000256" key="3">
    <source>
        <dbReference type="ARBA" id="ARBA00022563"/>
    </source>
</evidence>
<organism evidence="11 12">
    <name type="scientific">Naegleria lovaniensis</name>
    <name type="common">Amoeba</name>
    <dbReference type="NCBI Taxonomy" id="51637"/>
    <lineage>
        <taxon>Eukaryota</taxon>
        <taxon>Discoba</taxon>
        <taxon>Heterolobosea</taxon>
        <taxon>Tetramitia</taxon>
        <taxon>Eutetramitia</taxon>
        <taxon>Vahlkampfiidae</taxon>
        <taxon>Naegleria</taxon>
    </lineage>
</organism>
<dbReference type="SUPFAM" id="SSF51735">
    <property type="entry name" value="NAD(P)-binding Rossmann-fold domains"/>
    <property type="match status" value="1"/>
</dbReference>
<proteinExistence type="inferred from homology"/>
<dbReference type="InterPro" id="IPR020630">
    <property type="entry name" value="THF_DH/CycHdrlase_cat_dom"/>
</dbReference>
<evidence type="ECO:0000256" key="5">
    <source>
        <dbReference type="ARBA" id="ARBA00022857"/>
    </source>
</evidence>
<keyword evidence="7" id="KW-0511">Multifunctional enzyme</keyword>
<dbReference type="Gene3D" id="3.40.50.720">
    <property type="entry name" value="NAD(P)-binding Rossmann-like Domain"/>
    <property type="match status" value="1"/>
</dbReference>
<evidence type="ECO:0000313" key="12">
    <source>
        <dbReference type="Proteomes" id="UP000816034"/>
    </source>
</evidence>
<dbReference type="PANTHER" id="PTHR48099">
    <property type="entry name" value="C-1-TETRAHYDROFOLATE SYNTHASE, CYTOPLASMIC-RELATED"/>
    <property type="match status" value="1"/>
</dbReference>
<comment type="subunit">
    <text evidence="2">Homodimer.</text>
</comment>
<feature type="compositionally biased region" description="Low complexity" evidence="8">
    <location>
        <begin position="1"/>
        <end position="17"/>
    </location>
</feature>
<dbReference type="FunFam" id="3.40.50.720:FF:000006">
    <property type="entry name" value="Bifunctional protein FolD"/>
    <property type="match status" value="1"/>
</dbReference>
<reference evidence="11 12" key="1">
    <citation type="journal article" date="2018" name="BMC Genomics">
        <title>The genome of Naegleria lovaniensis, the basis for a comparative approach to unravel pathogenicity factors of the human pathogenic amoeba N. fowleri.</title>
        <authorList>
            <person name="Liechti N."/>
            <person name="Schurch N."/>
            <person name="Bruggmann R."/>
            <person name="Wittwer M."/>
        </authorList>
    </citation>
    <scope>NUCLEOTIDE SEQUENCE [LARGE SCALE GENOMIC DNA]</scope>
    <source>
        <strain evidence="11 12">ATCC 30569</strain>
    </source>
</reference>
<keyword evidence="6" id="KW-0560">Oxidoreductase</keyword>
<evidence type="ECO:0000256" key="4">
    <source>
        <dbReference type="ARBA" id="ARBA00022801"/>
    </source>
</evidence>
<evidence type="ECO:0000256" key="7">
    <source>
        <dbReference type="ARBA" id="ARBA00023268"/>
    </source>
</evidence>
<dbReference type="GeneID" id="68102050"/>
<name>A0AA88H3K5_NAELO</name>
<dbReference type="CDD" id="cd01080">
    <property type="entry name" value="NAD_bind_m-THF_DH_Cyclohyd"/>
    <property type="match status" value="1"/>
</dbReference>
<dbReference type="PROSITE" id="PS00766">
    <property type="entry name" value="THF_DHG_CYH_1"/>
    <property type="match status" value="1"/>
</dbReference>
<dbReference type="InterPro" id="IPR046346">
    <property type="entry name" value="Aminoacid_DH-like_N_sf"/>
</dbReference>
<evidence type="ECO:0000256" key="8">
    <source>
        <dbReference type="SAM" id="MobiDB-lite"/>
    </source>
</evidence>
<keyword evidence="4" id="KW-0378">Hydrolase</keyword>
<dbReference type="EMBL" id="PYSW02000003">
    <property type="protein sequence ID" value="KAG2393019.1"/>
    <property type="molecule type" value="Genomic_DNA"/>
</dbReference>
<feature type="domain" description="Tetrahydrofolate dehydrogenase/cyclohydrolase catalytic" evidence="9">
    <location>
        <begin position="25"/>
        <end position="151"/>
    </location>
</feature>
<dbReference type="HAMAP" id="MF_01576">
    <property type="entry name" value="THF_DHG_CYH"/>
    <property type="match status" value="1"/>
</dbReference>
<dbReference type="GO" id="GO:0004477">
    <property type="term" value="F:methenyltetrahydrofolate cyclohydrolase activity"/>
    <property type="evidence" value="ECO:0007669"/>
    <property type="project" value="TreeGrafter"/>
</dbReference>
<dbReference type="SUPFAM" id="SSF53223">
    <property type="entry name" value="Aminoacid dehydrogenase-like, N-terminal domain"/>
    <property type="match status" value="1"/>
</dbReference>
<protein>
    <recommendedName>
        <fullName evidence="13">Methenyltetrahydrofolate cyclohydrolase</fullName>
    </recommendedName>
</protein>
<dbReference type="GO" id="GO:0005829">
    <property type="term" value="C:cytosol"/>
    <property type="evidence" value="ECO:0007669"/>
    <property type="project" value="TreeGrafter"/>
</dbReference>
<dbReference type="FunFam" id="3.40.50.10860:FF:000005">
    <property type="entry name" value="C-1-tetrahydrofolate synthase, cytoplasmic, putative"/>
    <property type="match status" value="1"/>
</dbReference>
<evidence type="ECO:0000313" key="11">
    <source>
        <dbReference type="EMBL" id="KAG2393019.1"/>
    </source>
</evidence>
<dbReference type="GO" id="GO:0004488">
    <property type="term" value="F:methylenetetrahydrofolate dehydrogenase (NADP+) activity"/>
    <property type="evidence" value="ECO:0007669"/>
    <property type="project" value="InterPro"/>
</dbReference>
<dbReference type="InterPro" id="IPR020631">
    <property type="entry name" value="THF_DH/CycHdrlase_NAD-bd_dom"/>
</dbReference>
<evidence type="ECO:0000259" key="10">
    <source>
        <dbReference type="Pfam" id="PF02882"/>
    </source>
</evidence>
<evidence type="ECO:0000256" key="6">
    <source>
        <dbReference type="ARBA" id="ARBA00023002"/>
    </source>
</evidence>
<dbReference type="PRINTS" id="PR00085">
    <property type="entry name" value="THFDHDRGNASE"/>
</dbReference>